<evidence type="ECO:0000313" key="2">
    <source>
        <dbReference type="Proteomes" id="UP000009168"/>
    </source>
</evidence>
<name>W7XD33_TETTS</name>
<evidence type="ECO:0000313" key="1">
    <source>
        <dbReference type="EMBL" id="EWS74518.1"/>
    </source>
</evidence>
<sequence length="206" mass="24677">MTCYSIQIIFSRTDNTQQSTINILANQELDFYQTYQLYPVQATYEQTENWNQQQLKDFENQSFSFDQDGYKSFSEFPSLYSLCEDEEVEETNQIENGEENYILDSFNEINDFIFFEELDYQQIRPQNNIIKNRIKQQNKQQVIPNSPQIQFQQPMKESFKYHIPYNSVINKINLQKINQQQELKKIENFSQLIYNNMGDLAQTSQV</sequence>
<dbReference type="InParanoid" id="W7XD33"/>
<protein>
    <submittedName>
        <fullName evidence="1">Uncharacterized protein</fullName>
    </submittedName>
</protein>
<dbReference type="GeneID" id="24439976"/>
<keyword evidence="2" id="KW-1185">Reference proteome</keyword>
<accession>W7XD33</accession>
<dbReference type="AlphaFoldDB" id="W7XD33"/>
<gene>
    <name evidence="1" type="ORF">TTHERM_000643458</name>
</gene>
<proteinExistence type="predicted"/>
<dbReference type="RefSeq" id="XP_012652948.1">
    <property type="nucleotide sequence ID" value="XM_012797494.1"/>
</dbReference>
<reference evidence="2" key="1">
    <citation type="journal article" date="2006" name="PLoS Biol.">
        <title>Macronuclear genome sequence of the ciliate Tetrahymena thermophila, a model eukaryote.</title>
        <authorList>
            <person name="Eisen J.A."/>
            <person name="Coyne R.S."/>
            <person name="Wu M."/>
            <person name="Wu D."/>
            <person name="Thiagarajan M."/>
            <person name="Wortman J.R."/>
            <person name="Badger J.H."/>
            <person name="Ren Q."/>
            <person name="Amedeo P."/>
            <person name="Jones K.M."/>
            <person name="Tallon L.J."/>
            <person name="Delcher A.L."/>
            <person name="Salzberg S.L."/>
            <person name="Silva J.C."/>
            <person name="Haas B.J."/>
            <person name="Majoros W.H."/>
            <person name="Farzad M."/>
            <person name="Carlton J.M."/>
            <person name="Smith R.K. Jr."/>
            <person name="Garg J."/>
            <person name="Pearlman R.E."/>
            <person name="Karrer K.M."/>
            <person name="Sun L."/>
            <person name="Manning G."/>
            <person name="Elde N.C."/>
            <person name="Turkewitz A.P."/>
            <person name="Asai D.J."/>
            <person name="Wilkes D.E."/>
            <person name="Wang Y."/>
            <person name="Cai H."/>
            <person name="Collins K."/>
            <person name="Stewart B.A."/>
            <person name="Lee S.R."/>
            <person name="Wilamowska K."/>
            <person name="Weinberg Z."/>
            <person name="Ruzzo W.L."/>
            <person name="Wloga D."/>
            <person name="Gaertig J."/>
            <person name="Frankel J."/>
            <person name="Tsao C.-C."/>
            <person name="Gorovsky M.A."/>
            <person name="Keeling P.J."/>
            <person name="Waller R.F."/>
            <person name="Patron N.J."/>
            <person name="Cherry J.M."/>
            <person name="Stover N.A."/>
            <person name="Krieger C.J."/>
            <person name="del Toro C."/>
            <person name="Ryder H.F."/>
            <person name="Williamson S.C."/>
            <person name="Barbeau R.A."/>
            <person name="Hamilton E.P."/>
            <person name="Orias E."/>
        </authorList>
    </citation>
    <scope>NUCLEOTIDE SEQUENCE [LARGE SCALE GENOMIC DNA]</scope>
    <source>
        <strain evidence="2">SB210</strain>
    </source>
</reference>
<dbReference type="EMBL" id="GG662707">
    <property type="protein sequence ID" value="EWS74518.1"/>
    <property type="molecule type" value="Genomic_DNA"/>
</dbReference>
<dbReference type="KEGG" id="tet:TTHERM_000643458"/>
<dbReference type="Proteomes" id="UP000009168">
    <property type="component" value="Unassembled WGS sequence"/>
</dbReference>
<organism evidence="1 2">
    <name type="scientific">Tetrahymena thermophila (strain SB210)</name>
    <dbReference type="NCBI Taxonomy" id="312017"/>
    <lineage>
        <taxon>Eukaryota</taxon>
        <taxon>Sar</taxon>
        <taxon>Alveolata</taxon>
        <taxon>Ciliophora</taxon>
        <taxon>Intramacronucleata</taxon>
        <taxon>Oligohymenophorea</taxon>
        <taxon>Hymenostomatida</taxon>
        <taxon>Tetrahymenina</taxon>
        <taxon>Tetrahymenidae</taxon>
        <taxon>Tetrahymena</taxon>
    </lineage>
</organism>